<dbReference type="PIRSF" id="PIRSF005485">
    <property type="entry name" value="HrcA"/>
    <property type="match status" value="1"/>
</dbReference>
<name>A0ABN5VTC2_9ACTN</name>
<evidence type="ECO:0000259" key="6">
    <source>
        <dbReference type="Pfam" id="PF01628"/>
    </source>
</evidence>
<keyword evidence="1 5" id="KW-0678">Repressor</keyword>
<dbReference type="InterPro" id="IPR021153">
    <property type="entry name" value="HrcA_C"/>
</dbReference>
<evidence type="ECO:0000256" key="4">
    <source>
        <dbReference type="ARBA" id="ARBA00023163"/>
    </source>
</evidence>
<keyword evidence="3 5" id="KW-0346">Stress response</keyword>
<dbReference type="EMBL" id="AP018448">
    <property type="protein sequence ID" value="BBC36435.1"/>
    <property type="molecule type" value="Genomic_DNA"/>
</dbReference>
<sequence>MAGPALPWPYPTAVHWARECWHSPGASAKGEWRERRELEVCALLSERRLQVLRAIVQDYVGTEEPVGSKALTERHNLGVSPATVRNDMAALEDEGYIAQPHTSAGRIPTDKGYRLFVDKLAGVKPMTPPERRAIQNFLDGAVDLDDVVARTVRLLAQLTRQVAVVQYPSLTRSTVRHVELLSLAPARLMLVLITDTGRVEQRLVDCPAPFGETSLADLRARLNSRVAGRRFTDVPRLVEDLPEAFDVEDRGTVATVLSTLLEALVEESEERLMIGGTANLTRFGHDFPLTIRPVLEALEEQVVLLKLLGEAGDSGMTVRIGHENAYEGLNSTSVVSVGYGSGGEAVAKLGVVGPTRMDYPGTMGAVRAVARYVGQILAES</sequence>
<accession>A0ABN5VTC2</accession>
<dbReference type="SUPFAM" id="SSF46785">
    <property type="entry name" value="Winged helix' DNA-binding domain"/>
    <property type="match status" value="1"/>
</dbReference>
<dbReference type="InterPro" id="IPR023120">
    <property type="entry name" value="WHTH_transcript_rep_HrcA_IDD"/>
</dbReference>
<keyword evidence="2 5" id="KW-0805">Transcription regulation</keyword>
<dbReference type="NCBIfam" id="TIGR00331">
    <property type="entry name" value="hrcA"/>
    <property type="match status" value="1"/>
</dbReference>
<dbReference type="Pfam" id="PF01628">
    <property type="entry name" value="HrcA"/>
    <property type="match status" value="1"/>
</dbReference>
<dbReference type="InterPro" id="IPR036390">
    <property type="entry name" value="WH_DNA-bd_sf"/>
</dbReference>
<organism evidence="7 8">
    <name type="scientific">Streptomyces graminofaciens</name>
    <dbReference type="NCBI Taxonomy" id="68212"/>
    <lineage>
        <taxon>Bacteria</taxon>
        <taxon>Bacillati</taxon>
        <taxon>Actinomycetota</taxon>
        <taxon>Actinomycetes</taxon>
        <taxon>Kitasatosporales</taxon>
        <taxon>Streptomycetaceae</taxon>
        <taxon>Streptomyces</taxon>
    </lineage>
</organism>
<evidence type="ECO:0000313" key="8">
    <source>
        <dbReference type="Proteomes" id="UP001321542"/>
    </source>
</evidence>
<dbReference type="PANTHER" id="PTHR34824">
    <property type="entry name" value="HEAT-INDUCIBLE TRANSCRIPTION REPRESSOR HRCA"/>
    <property type="match status" value="1"/>
</dbReference>
<dbReference type="SUPFAM" id="SSF55781">
    <property type="entry name" value="GAF domain-like"/>
    <property type="match status" value="1"/>
</dbReference>
<dbReference type="Gene3D" id="3.30.390.60">
    <property type="entry name" value="Heat-inducible transcription repressor hrca homolog, domain 3"/>
    <property type="match status" value="1"/>
</dbReference>
<reference evidence="7 8" key="2">
    <citation type="journal article" date="2023" name="ChemBioChem">
        <title>Acyltransferase Domain Exchange between Two Independent Type I Polyketide Synthases in the Same Producer Strain of Macrolide Antibiotics.</title>
        <authorList>
            <person name="Kudo F."/>
            <person name="Kishikawa K."/>
            <person name="Tsuboi K."/>
            <person name="Kido T."/>
            <person name="Usui T."/>
            <person name="Hashimoto J."/>
            <person name="Shin-Ya K."/>
            <person name="Miyanaga A."/>
            <person name="Eguchi T."/>
        </authorList>
    </citation>
    <scope>NUCLEOTIDE SEQUENCE [LARGE SCALE GENOMIC DNA]</scope>
    <source>
        <strain evidence="7 8">A-8890</strain>
    </source>
</reference>
<evidence type="ECO:0000313" key="7">
    <source>
        <dbReference type="EMBL" id="BBC36435.1"/>
    </source>
</evidence>
<evidence type="ECO:0000256" key="5">
    <source>
        <dbReference type="HAMAP-Rule" id="MF_00081"/>
    </source>
</evidence>
<proteinExistence type="inferred from homology"/>
<dbReference type="HAMAP" id="MF_00081">
    <property type="entry name" value="HrcA"/>
    <property type="match status" value="1"/>
</dbReference>
<evidence type="ECO:0000256" key="1">
    <source>
        <dbReference type="ARBA" id="ARBA00022491"/>
    </source>
</evidence>
<feature type="domain" description="Heat-inducible transcription repressor HrcA C-terminal" evidence="6">
    <location>
        <begin position="145"/>
        <end position="363"/>
    </location>
</feature>
<dbReference type="InterPro" id="IPR029016">
    <property type="entry name" value="GAF-like_dom_sf"/>
</dbReference>
<dbReference type="PANTHER" id="PTHR34824:SF1">
    <property type="entry name" value="HEAT-INDUCIBLE TRANSCRIPTION REPRESSOR HRCA"/>
    <property type="match status" value="1"/>
</dbReference>
<dbReference type="InterPro" id="IPR036388">
    <property type="entry name" value="WH-like_DNA-bd_sf"/>
</dbReference>
<dbReference type="Proteomes" id="UP001321542">
    <property type="component" value="Chromosome"/>
</dbReference>
<keyword evidence="8" id="KW-1185">Reference proteome</keyword>
<evidence type="ECO:0000256" key="3">
    <source>
        <dbReference type="ARBA" id="ARBA00023016"/>
    </source>
</evidence>
<gene>
    <name evidence="5" type="primary">hrcA</name>
    <name evidence="7" type="ORF">SGFS_077290</name>
</gene>
<keyword evidence="4 5" id="KW-0804">Transcription</keyword>
<comment type="function">
    <text evidence="5">Negative regulator of class I heat shock genes (grpE-dnaK-dnaJ and groELS operons). Prevents heat-shock induction of these operons.</text>
</comment>
<evidence type="ECO:0000256" key="2">
    <source>
        <dbReference type="ARBA" id="ARBA00023015"/>
    </source>
</evidence>
<protein>
    <recommendedName>
        <fullName evidence="5">Heat-inducible transcription repressor HrcA</fullName>
    </recommendedName>
</protein>
<dbReference type="InterPro" id="IPR002571">
    <property type="entry name" value="HrcA"/>
</dbReference>
<dbReference type="Gene3D" id="3.30.450.40">
    <property type="match status" value="1"/>
</dbReference>
<reference evidence="7 8" key="1">
    <citation type="journal article" date="2010" name="ChemBioChem">
        <title>Cloning and characterization of the biosynthetic gene cluster of 16-membered macrolide antibiotic FD-891: involvement of a dual functional cytochrome P450 monooxygenase catalyzing epoxidation and hydroxylation.</title>
        <authorList>
            <person name="Kudo F."/>
            <person name="Motegi A."/>
            <person name="Mizoue K."/>
            <person name="Eguchi T."/>
        </authorList>
    </citation>
    <scope>NUCLEOTIDE SEQUENCE [LARGE SCALE GENOMIC DNA]</scope>
    <source>
        <strain evidence="7 8">A-8890</strain>
    </source>
</reference>
<dbReference type="Gene3D" id="1.10.10.10">
    <property type="entry name" value="Winged helix-like DNA-binding domain superfamily/Winged helix DNA-binding domain"/>
    <property type="match status" value="1"/>
</dbReference>
<comment type="similarity">
    <text evidence="5">Belongs to the HrcA family.</text>
</comment>